<name>A0A934RAN3_9BACT</name>
<evidence type="ECO:0000313" key="1">
    <source>
        <dbReference type="EMBL" id="MBK1826273.1"/>
    </source>
</evidence>
<sequence length="92" mass="9623">MNTKTNHLITTLAVIVPLLSSSCVVVEESNPGSTAGSAAATSSGYAAGYEKGRADGAGGLSRTPTRHEYLYSEADRSDFFRGYEAGYNAGIR</sequence>
<evidence type="ECO:0008006" key="3">
    <source>
        <dbReference type="Google" id="ProtNLM"/>
    </source>
</evidence>
<evidence type="ECO:0000313" key="2">
    <source>
        <dbReference type="Proteomes" id="UP000658278"/>
    </source>
</evidence>
<gene>
    <name evidence="1" type="ORF">JIN81_04530</name>
</gene>
<dbReference type="RefSeq" id="WP_200277013.1">
    <property type="nucleotide sequence ID" value="NZ_JAENII010000003.1"/>
</dbReference>
<proteinExistence type="predicted"/>
<dbReference type="Proteomes" id="UP000658278">
    <property type="component" value="Unassembled WGS sequence"/>
</dbReference>
<reference evidence="1" key="1">
    <citation type="submission" date="2021-01" db="EMBL/GenBank/DDBJ databases">
        <title>Modified the classification status of verrucomicrobia.</title>
        <authorList>
            <person name="Feng X."/>
        </authorList>
    </citation>
    <scope>NUCLEOTIDE SEQUENCE</scope>
    <source>
        <strain evidence="1">KCTC 22201</strain>
    </source>
</reference>
<keyword evidence="2" id="KW-1185">Reference proteome</keyword>
<accession>A0A934RAN3</accession>
<comment type="caution">
    <text evidence="1">The sequence shown here is derived from an EMBL/GenBank/DDBJ whole genome shotgun (WGS) entry which is preliminary data.</text>
</comment>
<dbReference type="PROSITE" id="PS51257">
    <property type="entry name" value="PROKAR_LIPOPROTEIN"/>
    <property type="match status" value="1"/>
</dbReference>
<organism evidence="1 2">
    <name type="scientific">Haloferula rosea</name>
    <dbReference type="NCBI Taxonomy" id="490093"/>
    <lineage>
        <taxon>Bacteria</taxon>
        <taxon>Pseudomonadati</taxon>
        <taxon>Verrucomicrobiota</taxon>
        <taxon>Verrucomicrobiia</taxon>
        <taxon>Verrucomicrobiales</taxon>
        <taxon>Verrucomicrobiaceae</taxon>
        <taxon>Haloferula</taxon>
    </lineage>
</organism>
<protein>
    <recommendedName>
        <fullName evidence="3">Lipoprotein</fullName>
    </recommendedName>
</protein>
<dbReference type="AlphaFoldDB" id="A0A934RAN3"/>
<dbReference type="EMBL" id="JAENII010000003">
    <property type="protein sequence ID" value="MBK1826273.1"/>
    <property type="molecule type" value="Genomic_DNA"/>
</dbReference>